<evidence type="ECO:0000256" key="7">
    <source>
        <dbReference type="ARBA" id="ARBA00022962"/>
    </source>
</evidence>
<evidence type="ECO:0000256" key="1">
    <source>
        <dbReference type="ARBA" id="ARBA00005171"/>
    </source>
</evidence>
<keyword evidence="4" id="KW-0436">Ligase</keyword>
<keyword evidence="6" id="KW-0067">ATP-binding</keyword>
<keyword evidence="12" id="KW-1185">Reference proteome</keyword>
<evidence type="ECO:0000256" key="3">
    <source>
        <dbReference type="ARBA" id="ARBA00012291"/>
    </source>
</evidence>
<feature type="domain" description="Glutamine amidotransferase" evidence="10">
    <location>
        <begin position="29"/>
        <end position="144"/>
    </location>
</feature>
<dbReference type="InterPro" id="IPR004468">
    <property type="entry name" value="CTP_synthase"/>
</dbReference>
<dbReference type="Proteomes" id="UP000570361">
    <property type="component" value="Unassembled WGS sequence"/>
</dbReference>
<dbReference type="GO" id="GO:0044210">
    <property type="term" value="P:'de novo' CTP biosynthetic process"/>
    <property type="evidence" value="ECO:0007669"/>
    <property type="project" value="UniProtKB-UniPathway"/>
</dbReference>
<dbReference type="GO" id="GO:0005829">
    <property type="term" value="C:cytosol"/>
    <property type="evidence" value="ECO:0007669"/>
    <property type="project" value="TreeGrafter"/>
</dbReference>
<comment type="caution">
    <text evidence="11">The sequence shown here is derived from an EMBL/GenBank/DDBJ whole genome shotgun (WGS) entry which is preliminary data.</text>
</comment>
<organism evidence="11 12">
    <name type="scientific">Paenibacillus phyllosphaerae</name>
    <dbReference type="NCBI Taxonomy" id="274593"/>
    <lineage>
        <taxon>Bacteria</taxon>
        <taxon>Bacillati</taxon>
        <taxon>Bacillota</taxon>
        <taxon>Bacilli</taxon>
        <taxon>Bacillales</taxon>
        <taxon>Paenibacillaceae</taxon>
        <taxon>Paenibacillus</taxon>
    </lineage>
</organism>
<evidence type="ECO:0000259" key="10">
    <source>
        <dbReference type="Pfam" id="PF00117"/>
    </source>
</evidence>
<dbReference type="RefSeq" id="WP_183599992.1">
    <property type="nucleotide sequence ID" value="NZ_JACHXK010000004.1"/>
</dbReference>
<keyword evidence="11" id="KW-0456">Lyase</keyword>
<evidence type="ECO:0000256" key="8">
    <source>
        <dbReference type="ARBA" id="ARBA00022975"/>
    </source>
</evidence>
<keyword evidence="5" id="KW-0547">Nucleotide-binding</keyword>
<comment type="catalytic activity">
    <reaction evidence="9">
        <text>UTP + L-glutamine + ATP + H2O = CTP + L-glutamate + ADP + phosphate + 2 H(+)</text>
        <dbReference type="Rhea" id="RHEA:26426"/>
        <dbReference type="ChEBI" id="CHEBI:15377"/>
        <dbReference type="ChEBI" id="CHEBI:15378"/>
        <dbReference type="ChEBI" id="CHEBI:29985"/>
        <dbReference type="ChEBI" id="CHEBI:30616"/>
        <dbReference type="ChEBI" id="CHEBI:37563"/>
        <dbReference type="ChEBI" id="CHEBI:43474"/>
        <dbReference type="ChEBI" id="CHEBI:46398"/>
        <dbReference type="ChEBI" id="CHEBI:58359"/>
        <dbReference type="ChEBI" id="CHEBI:456216"/>
        <dbReference type="EC" id="6.3.4.2"/>
    </reaction>
</comment>
<evidence type="ECO:0000256" key="5">
    <source>
        <dbReference type="ARBA" id="ARBA00022741"/>
    </source>
</evidence>
<protein>
    <recommendedName>
        <fullName evidence="3">CTP synthase (glutamine hydrolyzing)</fullName>
        <ecNumber evidence="3">6.3.4.2</ecNumber>
    </recommendedName>
</protein>
<comment type="similarity">
    <text evidence="2">Belongs to the CTP synthase family.</text>
</comment>
<sequence>MIRIGLIGDYDVNVVAHRAIPIALALAADDLGVQVETDWIPTESLDGADAHDRLAGYSAIWCVPASPYRSMQGALNGIRYAREQRIPFLGTCGGFQHMMIEFARNVAHLHGADHAEINSGADVLLVTPLSCSVSERTHTFTLKPGSRVLAIYEAGTITEQYGICNYGLNAEYASILEANGLHTTGYDANGVARMMELEGHPFYVGALFQPERSALKNVVHPLIRAYVQAAWQ</sequence>
<evidence type="ECO:0000256" key="6">
    <source>
        <dbReference type="ARBA" id="ARBA00022840"/>
    </source>
</evidence>
<dbReference type="PROSITE" id="PS51273">
    <property type="entry name" value="GATASE_TYPE_1"/>
    <property type="match status" value="1"/>
</dbReference>
<name>A0A7W5AWP6_9BACL</name>
<proteinExistence type="inferred from homology"/>
<evidence type="ECO:0000256" key="4">
    <source>
        <dbReference type="ARBA" id="ARBA00022598"/>
    </source>
</evidence>
<keyword evidence="7" id="KW-0315">Glutamine amidotransferase</keyword>
<dbReference type="GO" id="GO:0019856">
    <property type="term" value="P:pyrimidine nucleobase biosynthetic process"/>
    <property type="evidence" value="ECO:0007669"/>
    <property type="project" value="TreeGrafter"/>
</dbReference>
<evidence type="ECO:0000256" key="2">
    <source>
        <dbReference type="ARBA" id="ARBA00007533"/>
    </source>
</evidence>
<dbReference type="UniPathway" id="UPA00159">
    <property type="reaction ID" value="UER00277"/>
</dbReference>
<dbReference type="SUPFAM" id="SSF52317">
    <property type="entry name" value="Class I glutamine amidotransferase-like"/>
    <property type="match status" value="1"/>
</dbReference>
<dbReference type="GO" id="GO:0003883">
    <property type="term" value="F:CTP synthase activity"/>
    <property type="evidence" value="ECO:0007669"/>
    <property type="project" value="UniProtKB-EC"/>
</dbReference>
<dbReference type="InterPro" id="IPR017926">
    <property type="entry name" value="GATASE"/>
</dbReference>
<dbReference type="NCBIfam" id="NF004836">
    <property type="entry name" value="PRK06186.1"/>
    <property type="match status" value="1"/>
</dbReference>
<reference evidence="11 12" key="1">
    <citation type="submission" date="2020-08" db="EMBL/GenBank/DDBJ databases">
        <title>Genomic Encyclopedia of Type Strains, Phase III (KMG-III): the genomes of soil and plant-associated and newly described type strains.</title>
        <authorList>
            <person name="Whitman W."/>
        </authorList>
    </citation>
    <scope>NUCLEOTIDE SEQUENCE [LARGE SCALE GENOMIC DNA]</scope>
    <source>
        <strain evidence="11 12">CECT 5862</strain>
    </source>
</reference>
<dbReference type="EMBL" id="JACHXK010000004">
    <property type="protein sequence ID" value="MBB3110195.1"/>
    <property type="molecule type" value="Genomic_DNA"/>
</dbReference>
<dbReference type="GO" id="GO:0042802">
    <property type="term" value="F:identical protein binding"/>
    <property type="evidence" value="ECO:0007669"/>
    <property type="project" value="TreeGrafter"/>
</dbReference>
<accession>A0A7W5AWP6</accession>
<evidence type="ECO:0000313" key="11">
    <source>
        <dbReference type="EMBL" id="MBB3110195.1"/>
    </source>
</evidence>
<dbReference type="GO" id="GO:0005524">
    <property type="term" value="F:ATP binding"/>
    <property type="evidence" value="ECO:0007669"/>
    <property type="project" value="UniProtKB-KW"/>
</dbReference>
<gene>
    <name evidence="11" type="ORF">FHS18_002262</name>
</gene>
<dbReference type="PANTHER" id="PTHR11550:SF0">
    <property type="entry name" value="CTP SYNTHASE-RELATED"/>
    <property type="match status" value="1"/>
</dbReference>
<dbReference type="GO" id="GO:0016829">
    <property type="term" value="F:lyase activity"/>
    <property type="evidence" value="ECO:0007669"/>
    <property type="project" value="UniProtKB-KW"/>
</dbReference>
<keyword evidence="8" id="KW-0665">Pyrimidine biosynthesis</keyword>
<comment type="pathway">
    <text evidence="1">Pyrimidine metabolism; CTP biosynthesis via de novo pathway; CTP from UDP: step 2/2.</text>
</comment>
<evidence type="ECO:0000256" key="9">
    <source>
        <dbReference type="ARBA" id="ARBA00047781"/>
    </source>
</evidence>
<dbReference type="PANTHER" id="PTHR11550">
    <property type="entry name" value="CTP SYNTHASE"/>
    <property type="match status" value="1"/>
</dbReference>
<dbReference type="Gene3D" id="3.40.50.880">
    <property type="match status" value="1"/>
</dbReference>
<dbReference type="InterPro" id="IPR029062">
    <property type="entry name" value="Class_I_gatase-like"/>
</dbReference>
<dbReference type="Pfam" id="PF00117">
    <property type="entry name" value="GATase"/>
    <property type="match status" value="1"/>
</dbReference>
<dbReference type="AlphaFoldDB" id="A0A7W5AWP6"/>
<dbReference type="EC" id="6.3.4.2" evidence="3"/>
<evidence type="ECO:0000313" key="12">
    <source>
        <dbReference type="Proteomes" id="UP000570361"/>
    </source>
</evidence>